<dbReference type="Pfam" id="PF02646">
    <property type="entry name" value="RmuC"/>
    <property type="match status" value="1"/>
</dbReference>
<dbReference type="Proteomes" id="UP001597115">
    <property type="component" value="Unassembled WGS sequence"/>
</dbReference>
<protein>
    <submittedName>
        <fullName evidence="1">DNA recombination protein RmuC</fullName>
    </submittedName>
</protein>
<accession>A0ABW4I617</accession>
<evidence type="ECO:0000313" key="2">
    <source>
        <dbReference type="Proteomes" id="UP001597115"/>
    </source>
</evidence>
<evidence type="ECO:0000313" key="1">
    <source>
        <dbReference type="EMBL" id="MFD1612647.1"/>
    </source>
</evidence>
<organism evidence="1 2">
    <name type="scientific">Sphingomonas tabacisoli</name>
    <dbReference type="NCBI Taxonomy" id="2249466"/>
    <lineage>
        <taxon>Bacteria</taxon>
        <taxon>Pseudomonadati</taxon>
        <taxon>Pseudomonadota</taxon>
        <taxon>Alphaproteobacteria</taxon>
        <taxon>Sphingomonadales</taxon>
        <taxon>Sphingomonadaceae</taxon>
        <taxon>Sphingomonas</taxon>
    </lineage>
</organism>
<dbReference type="EMBL" id="JBHUDY010000001">
    <property type="protein sequence ID" value="MFD1612647.1"/>
    <property type="molecule type" value="Genomic_DNA"/>
</dbReference>
<dbReference type="InterPro" id="IPR003798">
    <property type="entry name" value="DNA_recombination_RmuC"/>
</dbReference>
<gene>
    <name evidence="1" type="primary">rmuC</name>
    <name evidence="1" type="ORF">ACFSCW_12625</name>
</gene>
<keyword evidence="2" id="KW-1185">Reference proteome</keyword>
<reference evidence="2" key="1">
    <citation type="journal article" date="2019" name="Int. J. Syst. Evol. Microbiol.">
        <title>The Global Catalogue of Microorganisms (GCM) 10K type strain sequencing project: providing services to taxonomists for standard genome sequencing and annotation.</title>
        <authorList>
            <consortium name="The Broad Institute Genomics Platform"/>
            <consortium name="The Broad Institute Genome Sequencing Center for Infectious Disease"/>
            <person name="Wu L."/>
            <person name="Ma J."/>
        </authorList>
    </citation>
    <scope>NUCLEOTIDE SEQUENCE [LARGE SCALE GENOMIC DNA]</scope>
    <source>
        <strain evidence="2">CGMCC 1.16275</strain>
    </source>
</reference>
<proteinExistence type="predicted"/>
<dbReference type="RefSeq" id="WP_380890129.1">
    <property type="nucleotide sequence ID" value="NZ_JBHUDY010000001.1"/>
</dbReference>
<sequence length="73" mass="7726">MGGHVARLGRNLELANGAYNSFVGSLESQVMTQAKKFEALEVSGPKEVEALPVVESSPRPLTKLVSDPSEEAA</sequence>
<comment type="caution">
    <text evidence="1">The sequence shown here is derived from an EMBL/GenBank/DDBJ whole genome shotgun (WGS) entry which is preliminary data.</text>
</comment>
<name>A0ABW4I617_9SPHN</name>